<organism evidence="7 8">
    <name type="scientific">Simiduia aestuariiviva</name>
    <dbReference type="NCBI Taxonomy" id="1510459"/>
    <lineage>
        <taxon>Bacteria</taxon>
        <taxon>Pseudomonadati</taxon>
        <taxon>Pseudomonadota</taxon>
        <taxon>Gammaproteobacteria</taxon>
        <taxon>Cellvibrionales</taxon>
        <taxon>Cellvibrionaceae</taxon>
        <taxon>Simiduia</taxon>
    </lineage>
</organism>
<feature type="binding site" evidence="5">
    <location>
        <position position="294"/>
    </location>
    <ligand>
        <name>S-adenosyl-L-methionine</name>
        <dbReference type="ChEBI" id="CHEBI:59789"/>
    </ligand>
</feature>
<dbReference type="Gene3D" id="3.40.50.150">
    <property type="entry name" value="Vaccinia Virus protein VP39"/>
    <property type="match status" value="1"/>
</dbReference>
<dbReference type="SUPFAM" id="SSF53335">
    <property type="entry name" value="S-adenosyl-L-methionine-dependent methyltransferases"/>
    <property type="match status" value="1"/>
</dbReference>
<dbReference type="PANTHER" id="PTHR22807:SF61">
    <property type="entry name" value="NOL1_NOP2_SUN FAMILY PROTEIN _ ANTITERMINATION NUSB DOMAIN-CONTAINING PROTEIN"/>
    <property type="match status" value="1"/>
</dbReference>
<dbReference type="GO" id="GO:0009383">
    <property type="term" value="F:rRNA (cytosine-C5-)-methyltransferase activity"/>
    <property type="evidence" value="ECO:0007669"/>
    <property type="project" value="TreeGrafter"/>
</dbReference>
<dbReference type="InterPro" id="IPR029063">
    <property type="entry name" value="SAM-dependent_MTases_sf"/>
</dbReference>
<dbReference type="GO" id="GO:0070475">
    <property type="term" value="P:rRNA base methylation"/>
    <property type="evidence" value="ECO:0007669"/>
    <property type="project" value="TreeGrafter"/>
</dbReference>
<gene>
    <name evidence="7" type="ORF">FHS30_000330</name>
</gene>
<dbReference type="GO" id="GO:0005829">
    <property type="term" value="C:cytosol"/>
    <property type="evidence" value="ECO:0007669"/>
    <property type="project" value="TreeGrafter"/>
</dbReference>
<keyword evidence="4 5" id="KW-0694">RNA-binding</keyword>
<dbReference type="InterPro" id="IPR001678">
    <property type="entry name" value="MeTrfase_RsmB-F_NOP2_dom"/>
</dbReference>
<dbReference type="RefSeq" id="WP_183907637.1">
    <property type="nucleotide sequence ID" value="NZ_JACHXZ010000001.1"/>
</dbReference>
<keyword evidence="2 5" id="KW-0808">Transferase</keyword>
<dbReference type="Pfam" id="PF01189">
    <property type="entry name" value="Methyltr_RsmB-F"/>
    <property type="match status" value="1"/>
</dbReference>
<dbReference type="InterPro" id="IPR049560">
    <property type="entry name" value="MeTrfase_RsmB-F_NOP2_cat"/>
</dbReference>
<accession>A0A839UGI3</accession>
<dbReference type="PROSITE" id="PS51686">
    <property type="entry name" value="SAM_MT_RSMB_NOP"/>
    <property type="match status" value="1"/>
</dbReference>
<dbReference type="AlphaFoldDB" id="A0A839UGI3"/>
<feature type="domain" description="SAM-dependent MTase RsmB/NOP-type" evidence="6">
    <location>
        <begin position="171"/>
        <end position="445"/>
    </location>
</feature>
<keyword evidence="1 5" id="KW-0489">Methyltransferase</keyword>
<dbReference type="InterPro" id="IPR023267">
    <property type="entry name" value="RCMT"/>
</dbReference>
<feature type="active site" description="Nucleophile" evidence="5">
    <location>
        <position position="397"/>
    </location>
</feature>
<dbReference type="PANTHER" id="PTHR22807">
    <property type="entry name" value="NOP2 YEAST -RELATED NOL1/NOP2/FMU SUN DOMAIN-CONTAINING"/>
    <property type="match status" value="1"/>
</dbReference>
<feature type="binding site" evidence="5">
    <location>
        <position position="344"/>
    </location>
    <ligand>
        <name>S-adenosyl-L-methionine</name>
        <dbReference type="ChEBI" id="CHEBI:59789"/>
    </ligand>
</feature>
<comment type="caution">
    <text evidence="5">Lacks conserved residue(s) required for the propagation of feature annotation.</text>
</comment>
<evidence type="ECO:0000256" key="2">
    <source>
        <dbReference type="ARBA" id="ARBA00022679"/>
    </source>
</evidence>
<sequence length="445" mass="49826">MKQTQKASAPNFSDPRLIEVWQEWQKAPPGQALDKWLKYQLPKLHLRFEDAKTERASLALAMIEALRFQQLVAACECAFEQEDDAPIDWHAWDAQWQPQQLAPMDPTVFWGWLSLRVEGKLPNGRAYHQFEWQGRRHCFGSLSGAVVAGSPLQLLWHGLRPSWRSLLDQRAAASGWSDRDRAHFITRQTQTPPLWLRLLPNQDLQAVCAQLQADDVNAKIVGEHLCALGGRGVQATLPYKRGQLEIQDLASQQIAAAVGVQPGQKVWDACAGAGGKSLAIAARMHNKGSLYATDLHEHKLTELKRRAKRAEISNIRSFTWDAKAPLKLPQEVARQQGFDWVLVDAPCTSAGTWRRNPDARWRFSATDSRELVAIQQQILTQAAPAVRAGGHLVYATCSWDVAENEAQVAWFLAQHNGFSLVSQRLLGCPSEDADTMFVAVMVRAE</sequence>
<evidence type="ECO:0000256" key="4">
    <source>
        <dbReference type="ARBA" id="ARBA00022884"/>
    </source>
</evidence>
<evidence type="ECO:0000313" key="7">
    <source>
        <dbReference type="EMBL" id="MBB3167154.1"/>
    </source>
</evidence>
<evidence type="ECO:0000256" key="1">
    <source>
        <dbReference type="ARBA" id="ARBA00022603"/>
    </source>
</evidence>
<dbReference type="CDD" id="cd02440">
    <property type="entry name" value="AdoMet_MTases"/>
    <property type="match status" value="1"/>
</dbReference>
<dbReference type="PRINTS" id="PR02008">
    <property type="entry name" value="RCMTFAMILY"/>
</dbReference>
<keyword evidence="3 5" id="KW-0949">S-adenosyl-L-methionine</keyword>
<dbReference type="EMBL" id="JACHXZ010000001">
    <property type="protein sequence ID" value="MBB3167154.1"/>
    <property type="molecule type" value="Genomic_DNA"/>
</dbReference>
<evidence type="ECO:0000256" key="5">
    <source>
        <dbReference type="PROSITE-ProRule" id="PRU01023"/>
    </source>
</evidence>
<name>A0A839UGI3_9GAMM</name>
<evidence type="ECO:0000256" key="3">
    <source>
        <dbReference type="ARBA" id="ARBA00022691"/>
    </source>
</evidence>
<protein>
    <submittedName>
        <fullName evidence="7">16S rRNA (Cytosine967-C5)-methyltransferase</fullName>
        <ecNumber evidence="7">2.1.1.176</ecNumber>
    </submittedName>
</protein>
<evidence type="ECO:0000259" key="6">
    <source>
        <dbReference type="PROSITE" id="PS51686"/>
    </source>
</evidence>
<comment type="caution">
    <text evidence="7">The sequence shown here is derived from an EMBL/GenBank/DDBJ whole genome shotgun (WGS) entry which is preliminary data.</text>
</comment>
<evidence type="ECO:0000313" key="8">
    <source>
        <dbReference type="Proteomes" id="UP000559987"/>
    </source>
</evidence>
<dbReference type="GO" id="GO:0003723">
    <property type="term" value="F:RNA binding"/>
    <property type="evidence" value="ECO:0007669"/>
    <property type="project" value="UniProtKB-UniRule"/>
</dbReference>
<comment type="similarity">
    <text evidence="5">Belongs to the class I-like SAM-binding methyltransferase superfamily. RsmB/NOP family.</text>
</comment>
<feature type="binding site" evidence="5">
    <location>
        <position position="321"/>
    </location>
    <ligand>
        <name>S-adenosyl-L-methionine</name>
        <dbReference type="ChEBI" id="CHEBI:59789"/>
    </ligand>
</feature>
<keyword evidence="8" id="KW-1185">Reference proteome</keyword>
<dbReference type="Proteomes" id="UP000559987">
    <property type="component" value="Unassembled WGS sequence"/>
</dbReference>
<reference evidence="7 8" key="1">
    <citation type="submission" date="2020-08" db="EMBL/GenBank/DDBJ databases">
        <title>Genomic Encyclopedia of Type Strains, Phase III (KMG-III): the genomes of soil and plant-associated and newly described type strains.</title>
        <authorList>
            <person name="Whitman W."/>
        </authorList>
    </citation>
    <scope>NUCLEOTIDE SEQUENCE [LARGE SCALE GENOMIC DNA]</scope>
    <source>
        <strain evidence="7 8">CECT 8571</strain>
    </source>
</reference>
<dbReference type="EC" id="2.1.1.176" evidence="7"/>
<proteinExistence type="inferred from homology"/>